<dbReference type="InterPro" id="IPR009057">
    <property type="entry name" value="Homeodomain-like_sf"/>
</dbReference>
<keyword evidence="7" id="KW-0804">Transcription</keyword>
<evidence type="ECO:0008006" key="13">
    <source>
        <dbReference type="Google" id="ProtNLM"/>
    </source>
</evidence>
<comment type="caution">
    <text evidence="11">The sequence shown here is derived from an EMBL/GenBank/DDBJ whole genome shotgun (WGS) entry which is preliminary data.</text>
</comment>
<evidence type="ECO:0000256" key="1">
    <source>
        <dbReference type="ARBA" id="ARBA00004496"/>
    </source>
</evidence>
<dbReference type="InterPro" id="IPR018060">
    <property type="entry name" value="HTH_AraC"/>
</dbReference>
<evidence type="ECO:0000256" key="2">
    <source>
        <dbReference type="ARBA" id="ARBA00022490"/>
    </source>
</evidence>
<dbReference type="InterPro" id="IPR011006">
    <property type="entry name" value="CheY-like_superfamily"/>
</dbReference>
<dbReference type="SMART" id="SM00448">
    <property type="entry name" value="REC"/>
    <property type="match status" value="1"/>
</dbReference>
<protein>
    <recommendedName>
        <fullName evidence="13">DNA-binding response regulator</fullName>
    </recommendedName>
</protein>
<organism evidence="11 12">
    <name type="scientific">Candidatus Reconcilbacillus cellulovorans</name>
    <dbReference type="NCBI Taxonomy" id="1906605"/>
    <lineage>
        <taxon>Bacteria</taxon>
        <taxon>Bacillati</taxon>
        <taxon>Bacillota</taxon>
        <taxon>Bacilli</taxon>
        <taxon>Bacillales</taxon>
        <taxon>Paenibacillaceae</taxon>
        <taxon>Candidatus Reconcilbacillus</taxon>
    </lineage>
</organism>
<keyword evidence="6" id="KW-0238">DNA-binding</keyword>
<sequence>MYKVLLVDDEQIILEGVSQIVDWESAGAELCGALPNGAEAYRQIFRDPPDIVISDIRMPGMDGLELVRRTAETHPRIRFILLSGYNDFEYARSAMKYGVRHYLLKPCNEHQILGALREVIDELKSEDSREQFLRSVRERLDRTLPYVKEQFLREWLTNRTYGMREWDDFRKWTGLSPELRRVRVLLFVPEGEAEFEHLFALRNIAEEWLGPNMFKLSASIGHQVVLLTEDAEDHELFARVIDIKSTFSRYYRLDATAAISRPGEVTEARRLYREALESLRLRFHLGEGSVITAADVQALGVGSDAGGPSAEELAVDGQALSLAVQSGDWDATKAILDRFFDQAAALKRDRAVVKAHCVELYVALARLDDESKLAGHLRRLAELERLDTVAQLRAFVEGAAREIVRGHYEKTRCRHSSIVARVLDVVREQLGNPDLSLGWVAREIVYLNADYLGKLFKRETGENFTKYVTRLRVERAKELILAPEEPKMFEVAEAVGFGHQPHYFSHVFKKLTGFSPSEYRARFRVPSQSDF</sequence>
<dbReference type="GO" id="GO:0043565">
    <property type="term" value="F:sequence-specific DNA binding"/>
    <property type="evidence" value="ECO:0007669"/>
    <property type="project" value="InterPro"/>
</dbReference>
<evidence type="ECO:0000259" key="9">
    <source>
        <dbReference type="PROSITE" id="PS01124"/>
    </source>
</evidence>
<dbReference type="PROSITE" id="PS01124">
    <property type="entry name" value="HTH_ARAC_FAMILY_2"/>
    <property type="match status" value="1"/>
</dbReference>
<dbReference type="GO" id="GO:0003700">
    <property type="term" value="F:DNA-binding transcription factor activity"/>
    <property type="evidence" value="ECO:0007669"/>
    <property type="project" value="InterPro"/>
</dbReference>
<evidence type="ECO:0000256" key="4">
    <source>
        <dbReference type="ARBA" id="ARBA00023012"/>
    </source>
</evidence>
<dbReference type="Proteomes" id="UP000243688">
    <property type="component" value="Unassembled WGS sequence"/>
</dbReference>
<keyword evidence="3 8" id="KW-0597">Phosphoprotein</keyword>
<evidence type="ECO:0000256" key="8">
    <source>
        <dbReference type="PROSITE-ProRule" id="PRU00169"/>
    </source>
</evidence>
<dbReference type="SUPFAM" id="SSF52172">
    <property type="entry name" value="CheY-like"/>
    <property type="match status" value="1"/>
</dbReference>
<dbReference type="Gene3D" id="1.10.10.60">
    <property type="entry name" value="Homeodomain-like"/>
    <property type="match status" value="2"/>
</dbReference>
<feature type="modified residue" description="4-aspartylphosphate" evidence="8">
    <location>
        <position position="55"/>
    </location>
</feature>
<dbReference type="GO" id="GO:0005737">
    <property type="term" value="C:cytoplasm"/>
    <property type="evidence" value="ECO:0007669"/>
    <property type="project" value="UniProtKB-SubCell"/>
</dbReference>
<keyword evidence="5" id="KW-0805">Transcription regulation</keyword>
<evidence type="ECO:0000256" key="3">
    <source>
        <dbReference type="ARBA" id="ARBA00022553"/>
    </source>
</evidence>
<dbReference type="Pfam" id="PF00072">
    <property type="entry name" value="Response_reg"/>
    <property type="match status" value="1"/>
</dbReference>
<dbReference type="PANTHER" id="PTHR42713:SF3">
    <property type="entry name" value="TRANSCRIPTIONAL REGULATORY PROTEIN HPTR"/>
    <property type="match status" value="1"/>
</dbReference>
<evidence type="ECO:0000256" key="6">
    <source>
        <dbReference type="ARBA" id="ARBA00023125"/>
    </source>
</evidence>
<gene>
    <name evidence="11" type="ORF">BLM47_05890</name>
</gene>
<name>A0A2A6E1C6_9BACL</name>
<feature type="domain" description="Response regulatory" evidence="10">
    <location>
        <begin position="3"/>
        <end position="120"/>
    </location>
</feature>
<dbReference type="InterPro" id="IPR001789">
    <property type="entry name" value="Sig_transdc_resp-reg_receiver"/>
</dbReference>
<dbReference type="Pfam" id="PF12833">
    <property type="entry name" value="HTH_18"/>
    <property type="match status" value="1"/>
</dbReference>
<comment type="subcellular location">
    <subcellularLocation>
        <location evidence="1">Cytoplasm</location>
    </subcellularLocation>
</comment>
<evidence type="ECO:0000256" key="5">
    <source>
        <dbReference type="ARBA" id="ARBA00023015"/>
    </source>
</evidence>
<dbReference type="InterPro" id="IPR051552">
    <property type="entry name" value="HptR"/>
</dbReference>
<evidence type="ECO:0000256" key="7">
    <source>
        <dbReference type="ARBA" id="ARBA00023163"/>
    </source>
</evidence>
<dbReference type="Gene3D" id="3.40.50.2300">
    <property type="match status" value="1"/>
</dbReference>
<evidence type="ECO:0000313" key="11">
    <source>
        <dbReference type="EMBL" id="PDO10732.1"/>
    </source>
</evidence>
<reference evidence="11 12" key="1">
    <citation type="submission" date="2016-12" db="EMBL/GenBank/DDBJ databases">
        <title>Candidatus Reconcilibacillus cellulovorans genome.</title>
        <authorList>
            <person name="Kolinko S."/>
            <person name="Wu Y.-W."/>
            <person name="Tachea F."/>
            <person name="Denzel E."/>
            <person name="Hiras J."/>
            <person name="Baecker N."/>
            <person name="Chan L.J."/>
            <person name="Eichorst S.A."/>
            <person name="Frey D."/>
            <person name="Adams P.D."/>
            <person name="Pray T."/>
            <person name="Tanjore D."/>
            <person name="Petzold C.J."/>
            <person name="Gladden J.M."/>
            <person name="Simmons B.A."/>
            <person name="Singer S.W."/>
        </authorList>
    </citation>
    <scope>NUCLEOTIDE SEQUENCE [LARGE SCALE GENOMIC DNA]</scope>
    <source>
        <strain evidence="11">JTherm</strain>
    </source>
</reference>
<accession>A0A2A6E1C6</accession>
<proteinExistence type="predicted"/>
<keyword evidence="2" id="KW-0963">Cytoplasm</keyword>
<evidence type="ECO:0000259" key="10">
    <source>
        <dbReference type="PROSITE" id="PS50110"/>
    </source>
</evidence>
<keyword evidence="4" id="KW-0902">Two-component regulatory system</keyword>
<dbReference type="CDD" id="cd17536">
    <property type="entry name" value="REC_YesN-like"/>
    <property type="match status" value="1"/>
</dbReference>
<dbReference type="EMBL" id="MOXJ01000010">
    <property type="protein sequence ID" value="PDO10732.1"/>
    <property type="molecule type" value="Genomic_DNA"/>
</dbReference>
<feature type="domain" description="HTH araC/xylS-type" evidence="9">
    <location>
        <begin position="420"/>
        <end position="522"/>
    </location>
</feature>
<dbReference type="PANTHER" id="PTHR42713">
    <property type="entry name" value="HISTIDINE KINASE-RELATED"/>
    <property type="match status" value="1"/>
</dbReference>
<evidence type="ECO:0000313" key="12">
    <source>
        <dbReference type="Proteomes" id="UP000243688"/>
    </source>
</evidence>
<dbReference type="SMART" id="SM00342">
    <property type="entry name" value="HTH_ARAC"/>
    <property type="match status" value="1"/>
</dbReference>
<dbReference type="AlphaFoldDB" id="A0A2A6E1C6"/>
<dbReference type="PROSITE" id="PS50110">
    <property type="entry name" value="RESPONSE_REGULATORY"/>
    <property type="match status" value="1"/>
</dbReference>
<dbReference type="GO" id="GO:0000160">
    <property type="term" value="P:phosphorelay signal transduction system"/>
    <property type="evidence" value="ECO:0007669"/>
    <property type="project" value="UniProtKB-KW"/>
</dbReference>
<dbReference type="SUPFAM" id="SSF46689">
    <property type="entry name" value="Homeodomain-like"/>
    <property type="match status" value="1"/>
</dbReference>